<dbReference type="STRING" id="15368.I1HBQ7"/>
<dbReference type="GO" id="GO:0016757">
    <property type="term" value="F:glycosyltransferase activity"/>
    <property type="evidence" value="ECO:0007669"/>
    <property type="project" value="UniProtKB-KW"/>
</dbReference>
<dbReference type="AlphaFoldDB" id="I1HBQ7"/>
<evidence type="ECO:0000256" key="4">
    <source>
        <dbReference type="ARBA" id="ARBA00023136"/>
    </source>
</evidence>
<evidence type="ECO:0000256" key="2">
    <source>
        <dbReference type="ARBA" id="ARBA00022676"/>
    </source>
</evidence>
<keyword evidence="4 6" id="KW-0472">Membrane</keyword>
<dbReference type="KEGG" id="bdi:100831933"/>
<gene>
    <name evidence="8" type="primary">LOC100831933</name>
    <name evidence="7" type="ORF">BRADI_2g02270v3</name>
</gene>
<name>I1HBQ7_BRADI</name>
<dbReference type="EMBL" id="CM000881">
    <property type="protein sequence ID" value="KQK02559.1"/>
    <property type="molecule type" value="Genomic_DNA"/>
</dbReference>
<dbReference type="InterPro" id="IPR044174">
    <property type="entry name" value="BC10-like"/>
</dbReference>
<dbReference type="PANTHER" id="PTHR31042">
    <property type="entry name" value="CORE-2/I-BRANCHING BETA-1,6-N-ACETYLGLUCOSAMINYLTRANSFERASE FAMILY PROTEIN-RELATED"/>
    <property type="match status" value="1"/>
</dbReference>
<evidence type="ECO:0000256" key="5">
    <source>
        <dbReference type="ARBA" id="ARBA00023180"/>
    </source>
</evidence>
<dbReference type="Pfam" id="PF02485">
    <property type="entry name" value="Branch"/>
    <property type="match status" value="1"/>
</dbReference>
<keyword evidence="6" id="KW-1133">Transmembrane helix</keyword>
<dbReference type="PANTHER" id="PTHR31042:SF148">
    <property type="entry name" value="EXPRESSED PROTEIN"/>
    <property type="match status" value="1"/>
</dbReference>
<dbReference type="Gramene" id="KQK02559">
    <property type="protein sequence ID" value="KQK02559"/>
    <property type="gene ID" value="BRADI_2g02270v3"/>
</dbReference>
<evidence type="ECO:0000256" key="6">
    <source>
        <dbReference type="SAM" id="Phobius"/>
    </source>
</evidence>
<dbReference type="OrthoDB" id="627023at2759"/>
<dbReference type="eggNOG" id="ENOG502RRRZ">
    <property type="taxonomic scope" value="Eukaryota"/>
</dbReference>
<evidence type="ECO:0008006" key="10">
    <source>
        <dbReference type="Google" id="ProtNLM"/>
    </source>
</evidence>
<evidence type="ECO:0000256" key="1">
    <source>
        <dbReference type="ARBA" id="ARBA00004606"/>
    </source>
</evidence>
<dbReference type="Proteomes" id="UP000008810">
    <property type="component" value="Chromosome 2"/>
</dbReference>
<comment type="subcellular location">
    <subcellularLocation>
        <location evidence="1">Membrane</location>
        <topology evidence="1">Single-pass type II membrane protein</topology>
    </subcellularLocation>
</comment>
<keyword evidence="3" id="KW-0808">Transferase</keyword>
<reference evidence="8" key="3">
    <citation type="submission" date="2018-08" db="UniProtKB">
        <authorList>
            <consortium name="EnsemblPlants"/>
        </authorList>
    </citation>
    <scope>IDENTIFICATION</scope>
    <source>
        <strain evidence="8">cv. Bd21</strain>
    </source>
</reference>
<dbReference type="EnsemblPlants" id="KQK02559">
    <property type="protein sequence ID" value="KQK02559"/>
    <property type="gene ID" value="BRADI_2g02270v3"/>
</dbReference>
<feature type="transmembrane region" description="Helical" evidence="6">
    <location>
        <begin position="21"/>
        <end position="40"/>
    </location>
</feature>
<dbReference type="GO" id="GO:0016020">
    <property type="term" value="C:membrane"/>
    <property type="evidence" value="ECO:0007669"/>
    <property type="project" value="UniProtKB-SubCell"/>
</dbReference>
<keyword evidence="6" id="KW-0812">Transmembrane</keyword>
<dbReference type="HOGENOM" id="CLU_035559_1_0_1"/>
<evidence type="ECO:0000313" key="7">
    <source>
        <dbReference type="EMBL" id="KQK02559.1"/>
    </source>
</evidence>
<evidence type="ECO:0000256" key="3">
    <source>
        <dbReference type="ARBA" id="ARBA00022679"/>
    </source>
</evidence>
<keyword evidence="9" id="KW-1185">Reference proteome</keyword>
<keyword evidence="2" id="KW-0328">Glycosyltransferase</keyword>
<dbReference type="OMA" id="WANISMI"/>
<protein>
    <recommendedName>
        <fullName evidence="10">Core-2/I-branching beta-1,6-N-acetylglucosaminyltransferase family protein</fullName>
    </recommendedName>
</protein>
<dbReference type="RefSeq" id="XP_003565300.3">
    <property type="nucleotide sequence ID" value="XM_003565252.4"/>
</dbReference>
<keyword evidence="5" id="KW-0325">Glycoprotein</keyword>
<evidence type="ECO:0000313" key="9">
    <source>
        <dbReference type="Proteomes" id="UP000008810"/>
    </source>
</evidence>
<accession>I1HBQ7</accession>
<reference evidence="7" key="2">
    <citation type="submission" date="2017-06" db="EMBL/GenBank/DDBJ databases">
        <title>WGS assembly of Brachypodium distachyon.</title>
        <authorList>
            <consortium name="The International Brachypodium Initiative"/>
            <person name="Lucas S."/>
            <person name="Harmon-Smith M."/>
            <person name="Lail K."/>
            <person name="Tice H."/>
            <person name="Grimwood J."/>
            <person name="Bruce D."/>
            <person name="Barry K."/>
            <person name="Shu S."/>
            <person name="Lindquist E."/>
            <person name="Wang M."/>
            <person name="Pitluck S."/>
            <person name="Vogel J.P."/>
            <person name="Garvin D.F."/>
            <person name="Mockler T.C."/>
            <person name="Schmutz J."/>
            <person name="Rokhsar D."/>
            <person name="Bevan M.W."/>
        </authorList>
    </citation>
    <scope>NUCLEOTIDE SEQUENCE</scope>
    <source>
        <strain evidence="7">Bd21</strain>
    </source>
</reference>
<organism evidence="8">
    <name type="scientific">Brachypodium distachyon</name>
    <name type="common">Purple false brome</name>
    <name type="synonym">Trachynia distachya</name>
    <dbReference type="NCBI Taxonomy" id="15368"/>
    <lineage>
        <taxon>Eukaryota</taxon>
        <taxon>Viridiplantae</taxon>
        <taxon>Streptophyta</taxon>
        <taxon>Embryophyta</taxon>
        <taxon>Tracheophyta</taxon>
        <taxon>Spermatophyta</taxon>
        <taxon>Magnoliopsida</taxon>
        <taxon>Liliopsida</taxon>
        <taxon>Poales</taxon>
        <taxon>Poaceae</taxon>
        <taxon>BOP clade</taxon>
        <taxon>Pooideae</taxon>
        <taxon>Stipodae</taxon>
        <taxon>Brachypodieae</taxon>
        <taxon>Brachypodium</taxon>
    </lineage>
</organism>
<dbReference type="InterPro" id="IPR003406">
    <property type="entry name" value="Glyco_trans_14"/>
</dbReference>
<dbReference type="FunCoup" id="I1HBQ7">
    <property type="interactions" value="1"/>
</dbReference>
<dbReference type="GeneID" id="100831933"/>
<sequence>MNSTSKAMLLVSRSAGSSSSRFNVVPILLVFALGYALGLISNSTFQNLYLDLPAFFSATPLQHPSLVLSSSPPLPSPPERSLPCMGFTDDLFLSPNGGGMHNMTDEELFWRASMAPKVARKPRRLVPKIAFLFLTKGELPLRPLLEKFFAGHDGLYSIYVHASPDYTGSVPTDSVFYGRMIPSQKTKWGDPTLVDAERRLLVNALLDVSNERFVLLSESCIPIYNFPTVRTHLLGSVGISFVDSADDHRNRVRYNPVYGRHNVSLYVWRKGNQWFEMDRALALEVVTDETILPVLRDHFDPSYGAVIDEHYLPTLVSKLELSAHIANRSLTYHDWCPGTSHPWTFGADNVTEELFGKMKGGAINCSYNGRVSDICFLFARKFSAGALGKLLELAPKIMGFG</sequence>
<evidence type="ECO:0000313" key="8">
    <source>
        <dbReference type="EnsemblPlants" id="KQK02559"/>
    </source>
</evidence>
<reference evidence="7 8" key="1">
    <citation type="journal article" date="2010" name="Nature">
        <title>Genome sequencing and analysis of the model grass Brachypodium distachyon.</title>
        <authorList>
            <consortium name="International Brachypodium Initiative"/>
        </authorList>
    </citation>
    <scope>NUCLEOTIDE SEQUENCE [LARGE SCALE GENOMIC DNA]</scope>
    <source>
        <strain evidence="7 8">Bd21</strain>
    </source>
</reference>
<proteinExistence type="predicted"/>